<feature type="domain" description="HTH myb-type" evidence="8">
    <location>
        <begin position="204"/>
        <end position="258"/>
    </location>
</feature>
<dbReference type="InterPro" id="IPR017930">
    <property type="entry name" value="Myb_dom"/>
</dbReference>
<evidence type="ECO:0000256" key="3">
    <source>
        <dbReference type="ARBA" id="ARBA00023015"/>
    </source>
</evidence>
<dbReference type="InterPro" id="IPR009057">
    <property type="entry name" value="Homeodomain-like_sf"/>
</dbReference>
<evidence type="ECO:0000259" key="8">
    <source>
        <dbReference type="PROSITE" id="PS51294"/>
    </source>
</evidence>
<accession>A0A6A4P954</accession>
<dbReference type="Pfam" id="PF13921">
    <property type="entry name" value="Myb_DNA-bind_6"/>
    <property type="match status" value="1"/>
</dbReference>
<feature type="compositionally biased region" description="Polar residues" evidence="6">
    <location>
        <begin position="266"/>
        <end position="277"/>
    </location>
</feature>
<dbReference type="GO" id="GO:0000981">
    <property type="term" value="F:DNA-binding transcription factor activity, RNA polymerase II-specific"/>
    <property type="evidence" value="ECO:0007669"/>
    <property type="project" value="TreeGrafter"/>
</dbReference>
<comment type="caution">
    <text evidence="9">The sequence shown here is derived from an EMBL/GenBank/DDBJ whole genome shotgun (WGS) entry which is preliminary data.</text>
</comment>
<organism evidence="9 10">
    <name type="scientific">Lupinus albus</name>
    <name type="common">White lupine</name>
    <name type="synonym">Lupinus termis</name>
    <dbReference type="NCBI Taxonomy" id="3870"/>
    <lineage>
        <taxon>Eukaryota</taxon>
        <taxon>Viridiplantae</taxon>
        <taxon>Streptophyta</taxon>
        <taxon>Embryophyta</taxon>
        <taxon>Tracheophyta</taxon>
        <taxon>Spermatophyta</taxon>
        <taxon>Magnoliopsida</taxon>
        <taxon>eudicotyledons</taxon>
        <taxon>Gunneridae</taxon>
        <taxon>Pentapetalae</taxon>
        <taxon>rosids</taxon>
        <taxon>fabids</taxon>
        <taxon>Fabales</taxon>
        <taxon>Fabaceae</taxon>
        <taxon>Papilionoideae</taxon>
        <taxon>50 kb inversion clade</taxon>
        <taxon>genistoids sensu lato</taxon>
        <taxon>core genistoids</taxon>
        <taxon>Genisteae</taxon>
        <taxon>Lupinus</taxon>
    </lineage>
</organism>
<sequence length="480" mass="54341">MEGRIISSGGYVAIPIHGSENIKAINPSMFRSGSSLTAIDRFLWTQQSHFPQKQQQQPHVNVAKNTHASAFDDEFYRLTCSVGGSTYRFVWPNYTQEGSFYDEFIANEDLNWSHQFPTLCQNEDVKVLGKNVKMVGRRPKKGSYVSLIKGQWSEEEDRLSTMKTLLKLLKLVKQYGVTKWSQIAEKLEGRAGKQCRERWNNHLRPNIKKDSWSEEEERILVETHSKIGNRWAEIAKCIPGRTENAIKNHWNATKRRQNSKRKNKRPTTSNGKPQPTILQDYIKHKTLTTSTTTIPSSFTTEISQNLAAEASTSQLSLLLSQPSESITTQNGTSSPPLIDELNDYELLFMQELFNVNVAESVNHSKNVGYSQTNNGNQLLTDVTECGFFCSNTKPNNMFFDESLIISRKTTTPNNYLDLYLSHLLNGAASSSSSSLCCDYGNQNLNTDLKLGDDQDFSEENKKEMDLVEMVCSTSFPTSSF</sequence>
<dbReference type="Proteomes" id="UP000447434">
    <property type="component" value="Chromosome 15"/>
</dbReference>
<dbReference type="AlphaFoldDB" id="A0A6A4P954"/>
<feature type="compositionally biased region" description="Basic residues" evidence="6">
    <location>
        <begin position="252"/>
        <end position="265"/>
    </location>
</feature>
<evidence type="ECO:0000313" key="10">
    <source>
        <dbReference type="Proteomes" id="UP000447434"/>
    </source>
</evidence>
<comment type="subcellular location">
    <subcellularLocation>
        <location evidence="1">Nucleus</location>
    </subcellularLocation>
</comment>
<dbReference type="GO" id="GO:0005634">
    <property type="term" value="C:nucleus"/>
    <property type="evidence" value="ECO:0007669"/>
    <property type="project" value="UniProtKB-SubCell"/>
</dbReference>
<evidence type="ECO:0000259" key="7">
    <source>
        <dbReference type="PROSITE" id="PS50090"/>
    </source>
</evidence>
<evidence type="ECO:0000256" key="4">
    <source>
        <dbReference type="ARBA" id="ARBA00023125"/>
    </source>
</evidence>
<dbReference type="PANTHER" id="PTHR45614:SF218">
    <property type="entry name" value="TRANSCRIPTION FACTOR MYB119-RELATED"/>
    <property type="match status" value="1"/>
</dbReference>
<dbReference type="SMART" id="SM00717">
    <property type="entry name" value="SANT"/>
    <property type="match status" value="2"/>
</dbReference>
<evidence type="ECO:0000256" key="1">
    <source>
        <dbReference type="ARBA" id="ARBA00004123"/>
    </source>
</evidence>
<evidence type="ECO:0000256" key="6">
    <source>
        <dbReference type="SAM" id="MobiDB-lite"/>
    </source>
</evidence>
<dbReference type="GO" id="GO:0000978">
    <property type="term" value="F:RNA polymerase II cis-regulatory region sequence-specific DNA binding"/>
    <property type="evidence" value="ECO:0007669"/>
    <property type="project" value="TreeGrafter"/>
</dbReference>
<dbReference type="PANTHER" id="PTHR45614">
    <property type="entry name" value="MYB PROTEIN-RELATED"/>
    <property type="match status" value="1"/>
</dbReference>
<evidence type="ECO:0000256" key="2">
    <source>
        <dbReference type="ARBA" id="ARBA00022737"/>
    </source>
</evidence>
<keyword evidence="4" id="KW-0238">DNA-binding</keyword>
<dbReference type="PROSITE" id="PS50090">
    <property type="entry name" value="MYB_LIKE"/>
    <property type="match status" value="2"/>
</dbReference>
<dbReference type="Gene3D" id="1.10.10.60">
    <property type="entry name" value="Homeodomain-like"/>
    <property type="match status" value="2"/>
</dbReference>
<feature type="region of interest" description="Disordered" evidence="6">
    <location>
        <begin position="245"/>
        <end position="278"/>
    </location>
</feature>
<dbReference type="FunFam" id="1.10.10.60:FF:000010">
    <property type="entry name" value="Transcriptional activator Myb isoform A"/>
    <property type="match status" value="1"/>
</dbReference>
<feature type="domain" description="Myb-like" evidence="7">
    <location>
        <begin position="168"/>
        <end position="203"/>
    </location>
</feature>
<keyword evidence="5" id="KW-0539">Nucleus</keyword>
<dbReference type="InterPro" id="IPR050560">
    <property type="entry name" value="MYB_TF"/>
</dbReference>
<gene>
    <name evidence="9" type="ORF">Lalb_Chr15g0082811</name>
</gene>
<dbReference type="InterPro" id="IPR001005">
    <property type="entry name" value="SANT/Myb"/>
</dbReference>
<dbReference type="PROSITE" id="PS51294">
    <property type="entry name" value="HTH_MYB"/>
    <property type="match status" value="2"/>
</dbReference>
<evidence type="ECO:0000313" key="9">
    <source>
        <dbReference type="EMBL" id="KAE9598610.1"/>
    </source>
</evidence>
<keyword evidence="3" id="KW-0805">Transcription regulation</keyword>
<feature type="domain" description="HTH myb-type" evidence="8">
    <location>
        <begin position="146"/>
        <end position="203"/>
    </location>
</feature>
<dbReference type="CDD" id="cd00167">
    <property type="entry name" value="SANT"/>
    <property type="match status" value="2"/>
</dbReference>
<protein>
    <submittedName>
        <fullName evidence="9">Putative transcription factor MYB-HB-like family</fullName>
    </submittedName>
</protein>
<keyword evidence="3" id="KW-0804">Transcription</keyword>
<feature type="domain" description="Myb-like" evidence="7">
    <location>
        <begin position="204"/>
        <end position="254"/>
    </location>
</feature>
<dbReference type="SUPFAM" id="SSF46689">
    <property type="entry name" value="Homeodomain-like"/>
    <property type="match status" value="1"/>
</dbReference>
<proteinExistence type="predicted"/>
<dbReference type="OrthoDB" id="2143914at2759"/>
<dbReference type="EMBL" id="WOCE01000015">
    <property type="protein sequence ID" value="KAE9598610.1"/>
    <property type="molecule type" value="Genomic_DNA"/>
</dbReference>
<name>A0A6A4P954_LUPAL</name>
<keyword evidence="2" id="KW-0677">Repeat</keyword>
<keyword evidence="10" id="KW-1185">Reference proteome</keyword>
<reference evidence="10" key="1">
    <citation type="journal article" date="2020" name="Nat. Commun.">
        <title>Genome sequence of the cluster root forming white lupin.</title>
        <authorList>
            <person name="Hufnagel B."/>
            <person name="Marques A."/>
            <person name="Soriano A."/>
            <person name="Marques L."/>
            <person name="Divol F."/>
            <person name="Doumas P."/>
            <person name="Sallet E."/>
            <person name="Mancinotti D."/>
            <person name="Carrere S."/>
            <person name="Marande W."/>
            <person name="Arribat S."/>
            <person name="Keller J."/>
            <person name="Huneau C."/>
            <person name="Blein T."/>
            <person name="Aime D."/>
            <person name="Laguerre M."/>
            <person name="Taylor J."/>
            <person name="Schubert V."/>
            <person name="Nelson M."/>
            <person name="Geu-Flores F."/>
            <person name="Crespi M."/>
            <person name="Gallardo-Guerrero K."/>
            <person name="Delaux P.-M."/>
            <person name="Salse J."/>
            <person name="Berges H."/>
            <person name="Guyot R."/>
            <person name="Gouzy J."/>
            <person name="Peret B."/>
        </authorList>
    </citation>
    <scope>NUCLEOTIDE SEQUENCE [LARGE SCALE GENOMIC DNA]</scope>
    <source>
        <strain evidence="10">cv. Amiga</strain>
    </source>
</reference>
<evidence type="ECO:0000256" key="5">
    <source>
        <dbReference type="ARBA" id="ARBA00023242"/>
    </source>
</evidence>